<dbReference type="EMBL" id="PJRP01000001">
    <property type="protein sequence ID" value="PLQ01759.1"/>
    <property type="molecule type" value="Genomic_DNA"/>
</dbReference>
<dbReference type="PANTHER" id="PTHR34039">
    <property type="entry name" value="UPF0102 PROTEIN YRAN"/>
    <property type="match status" value="1"/>
</dbReference>
<dbReference type="InterPro" id="IPR003509">
    <property type="entry name" value="UPF0102_YraN-like"/>
</dbReference>
<evidence type="ECO:0000256" key="1">
    <source>
        <dbReference type="ARBA" id="ARBA00006738"/>
    </source>
</evidence>
<dbReference type="GO" id="GO:0003676">
    <property type="term" value="F:nucleic acid binding"/>
    <property type="evidence" value="ECO:0007669"/>
    <property type="project" value="InterPro"/>
</dbReference>
<dbReference type="NCBIfam" id="NF009150">
    <property type="entry name" value="PRK12497.1-3"/>
    <property type="match status" value="1"/>
</dbReference>
<protein>
    <recommendedName>
        <fullName evidence="2">UPF0102 protein CYJ10_00120</fullName>
    </recommendedName>
</protein>
<accession>A0A2N5CHQ2</accession>
<dbReference type="CDD" id="cd20736">
    <property type="entry name" value="PoNe_Nuclease"/>
    <property type="match status" value="1"/>
</dbReference>
<evidence type="ECO:0000256" key="2">
    <source>
        <dbReference type="HAMAP-Rule" id="MF_00048"/>
    </source>
</evidence>
<dbReference type="Proteomes" id="UP000234341">
    <property type="component" value="Unassembled WGS sequence"/>
</dbReference>
<dbReference type="HAMAP" id="MF_00048">
    <property type="entry name" value="UPF0102"/>
    <property type="match status" value="1"/>
</dbReference>
<evidence type="ECO:0000313" key="3">
    <source>
        <dbReference type="EMBL" id="PLQ01759.1"/>
    </source>
</evidence>
<comment type="similarity">
    <text evidence="1 2">Belongs to the UPF0102 family.</text>
</comment>
<reference evidence="3 4" key="1">
    <citation type="submission" date="2017-12" db="EMBL/GenBank/DDBJ databases">
        <title>Genome sequence of the active heterotrophic nitrifier-denitrifier, Cupriavidus pauculus UM1.</title>
        <authorList>
            <person name="Putonti C."/>
            <person name="Castignetti D."/>
        </authorList>
    </citation>
    <scope>NUCLEOTIDE SEQUENCE [LARGE SCALE GENOMIC DNA]</scope>
    <source>
        <strain evidence="3 4">UM1</strain>
    </source>
</reference>
<name>A0A2N5CHQ2_9BURK</name>
<dbReference type="OrthoDB" id="9794876at2"/>
<dbReference type="NCBIfam" id="TIGR00252">
    <property type="entry name" value="YraN family protein"/>
    <property type="match status" value="1"/>
</dbReference>
<evidence type="ECO:0000313" key="4">
    <source>
        <dbReference type="Proteomes" id="UP000234341"/>
    </source>
</evidence>
<dbReference type="AlphaFoldDB" id="A0A2N5CHQ2"/>
<dbReference type="Pfam" id="PF02021">
    <property type="entry name" value="UPF0102"/>
    <property type="match status" value="1"/>
</dbReference>
<dbReference type="InterPro" id="IPR011856">
    <property type="entry name" value="tRNA_endonuc-like_dom_sf"/>
</dbReference>
<dbReference type="PANTHER" id="PTHR34039:SF1">
    <property type="entry name" value="UPF0102 PROTEIN YRAN"/>
    <property type="match status" value="1"/>
</dbReference>
<dbReference type="InterPro" id="IPR011335">
    <property type="entry name" value="Restrct_endonuc-II-like"/>
</dbReference>
<gene>
    <name evidence="3" type="ORF">CYJ10_00120</name>
</gene>
<dbReference type="Gene3D" id="3.40.1350.10">
    <property type="match status" value="1"/>
</dbReference>
<sequence length="154" mass="16930">MNHSFKSTTQANVRSTTQRGAMAEDRALAYLQRQGLAPVVRNYRCKGGEIDLIMRAADGTLGFVEVRQRRSRGFGGAAQSVTPAKQRSVLHAAAHYLATLDGVPPCRTDVVAMDAGRIDWLPGAFAPDVGRREQWRGCCVIMRGIVQMSPDHEY</sequence>
<dbReference type="SUPFAM" id="SSF52980">
    <property type="entry name" value="Restriction endonuclease-like"/>
    <property type="match status" value="1"/>
</dbReference>
<proteinExistence type="inferred from homology"/>
<organism evidence="3 4">
    <name type="scientific">Cupriavidus pauculus</name>
    <dbReference type="NCBI Taxonomy" id="82633"/>
    <lineage>
        <taxon>Bacteria</taxon>
        <taxon>Pseudomonadati</taxon>
        <taxon>Pseudomonadota</taxon>
        <taxon>Betaproteobacteria</taxon>
        <taxon>Burkholderiales</taxon>
        <taxon>Burkholderiaceae</taxon>
        <taxon>Cupriavidus</taxon>
    </lineage>
</organism>
<comment type="caution">
    <text evidence="3">The sequence shown here is derived from an EMBL/GenBank/DDBJ whole genome shotgun (WGS) entry which is preliminary data.</text>
</comment>
<dbReference type="STRING" id="82633.GCA_000974605_05725"/>
<dbReference type="RefSeq" id="WP_101679569.1">
    <property type="nucleotide sequence ID" value="NZ_PJRP01000001.1"/>
</dbReference>